<accession>A0ABV7XCZ4</accession>
<dbReference type="PANTHER" id="PTHR33055">
    <property type="entry name" value="TRANSPOSASE FOR INSERTION SEQUENCE ELEMENT IS1111A"/>
    <property type="match status" value="1"/>
</dbReference>
<dbReference type="EMBL" id="JBHRXV010000011">
    <property type="protein sequence ID" value="MFC3713974.1"/>
    <property type="molecule type" value="Genomic_DNA"/>
</dbReference>
<name>A0ABV7XCZ4_9SPHN</name>
<evidence type="ECO:0000259" key="1">
    <source>
        <dbReference type="Pfam" id="PF01548"/>
    </source>
</evidence>
<dbReference type="Pfam" id="PF01548">
    <property type="entry name" value="DEDD_Tnp_IS110"/>
    <property type="match status" value="1"/>
</dbReference>
<sequence length="189" mass="20752">MVQHSICVAGIDIGKQALDIACHPSGLAMRVDNTPAGHRVLADWLVAQRVDRVGLEASGGYERGVVTALREAGFEVAVLQPRQVRAFALFRLKLAKNDRLDAALIARCTAELDDVRAAPDPRLAPLAEHLRLIEQLEADLARARTRAEAYHTPRLKRALARESDRLERRVKTELLLLGKAVTAITSRSA</sequence>
<reference evidence="3" key="1">
    <citation type="journal article" date="2019" name="Int. J. Syst. Evol. Microbiol.">
        <title>The Global Catalogue of Microorganisms (GCM) 10K type strain sequencing project: providing services to taxonomists for standard genome sequencing and annotation.</title>
        <authorList>
            <consortium name="The Broad Institute Genomics Platform"/>
            <consortium name="The Broad Institute Genome Sequencing Center for Infectious Disease"/>
            <person name="Wu L."/>
            <person name="Ma J."/>
        </authorList>
    </citation>
    <scope>NUCLEOTIDE SEQUENCE [LARGE SCALE GENOMIC DNA]</scope>
    <source>
        <strain evidence="3">KCTC 42644</strain>
    </source>
</reference>
<organism evidence="2 3">
    <name type="scientific">Sphingoaurantiacus capsulatus</name>
    <dbReference type="NCBI Taxonomy" id="1771310"/>
    <lineage>
        <taxon>Bacteria</taxon>
        <taxon>Pseudomonadati</taxon>
        <taxon>Pseudomonadota</taxon>
        <taxon>Alphaproteobacteria</taxon>
        <taxon>Sphingomonadales</taxon>
        <taxon>Sphingosinicellaceae</taxon>
        <taxon>Sphingoaurantiacus</taxon>
    </lineage>
</organism>
<proteinExistence type="predicted"/>
<dbReference type="RefSeq" id="WP_380862978.1">
    <property type="nucleotide sequence ID" value="NZ_JBHRXV010000011.1"/>
</dbReference>
<evidence type="ECO:0000313" key="3">
    <source>
        <dbReference type="Proteomes" id="UP001595615"/>
    </source>
</evidence>
<dbReference type="PANTHER" id="PTHR33055:SF3">
    <property type="entry name" value="PUTATIVE TRANSPOSASE FOR IS117-RELATED"/>
    <property type="match status" value="1"/>
</dbReference>
<protein>
    <submittedName>
        <fullName evidence="2">Transposase</fullName>
    </submittedName>
</protein>
<evidence type="ECO:0000313" key="2">
    <source>
        <dbReference type="EMBL" id="MFC3713974.1"/>
    </source>
</evidence>
<dbReference type="Proteomes" id="UP001595615">
    <property type="component" value="Unassembled WGS sequence"/>
</dbReference>
<keyword evidence="3" id="KW-1185">Reference proteome</keyword>
<gene>
    <name evidence="2" type="ORF">ACFOMD_15485</name>
</gene>
<dbReference type="InterPro" id="IPR002525">
    <property type="entry name" value="Transp_IS110-like_N"/>
</dbReference>
<feature type="domain" description="Transposase IS110-like N-terminal" evidence="1">
    <location>
        <begin position="9"/>
        <end position="148"/>
    </location>
</feature>
<comment type="caution">
    <text evidence="2">The sequence shown here is derived from an EMBL/GenBank/DDBJ whole genome shotgun (WGS) entry which is preliminary data.</text>
</comment>
<dbReference type="InterPro" id="IPR047650">
    <property type="entry name" value="Transpos_IS110"/>
</dbReference>